<dbReference type="EMBL" id="JAMSHJ010000003">
    <property type="protein sequence ID" value="KAI5425169.1"/>
    <property type="molecule type" value="Genomic_DNA"/>
</dbReference>
<keyword evidence="5" id="KW-1185">Reference proteome</keyword>
<name>A0A9D5B0D8_PEA</name>
<dbReference type="PROSITE" id="PS50144">
    <property type="entry name" value="MATH"/>
    <property type="match status" value="1"/>
</dbReference>
<sequence length="264" mass="30812">MVHEQSSVDKFEKFTWKIENFSHLNMYEVYSEPFFLGGYPWMIYLYPKGDEGVEDFLSIYLAVVKTTNMSEGWSRDVKFKLFVFNQLNANRTITIESSNEFNAREDSWGFEFFITLDELHDPENGFVVKDSCMFGAEVYVCKKEVVSFGNGHSVLWAEFFVSLKTKKVRDMNDIACKNLQIIWEELERFSFDLTWLEPLVQSALGMKRYLEKLKEAEKLRDNLVALELEMQGLKAKMATARDLLEAQDLEEEIDLDAELGFVKP</sequence>
<dbReference type="SUPFAM" id="SSF49599">
    <property type="entry name" value="TRAF domain-like"/>
    <property type="match status" value="1"/>
</dbReference>
<dbReference type="PANTHER" id="PTHR46236">
    <property type="entry name" value="TRAF-LIKE SUPERFAMILY PROTEIN"/>
    <property type="match status" value="1"/>
</dbReference>
<feature type="domain" description="MATH" evidence="3">
    <location>
        <begin position="11"/>
        <end position="138"/>
    </location>
</feature>
<dbReference type="PANTHER" id="PTHR46236:SF36">
    <property type="entry name" value="MATH (MEPRIN AND TRAF-C-LIKE) DOMAIN PROTEIN"/>
    <property type="match status" value="1"/>
</dbReference>
<dbReference type="Proteomes" id="UP001058974">
    <property type="component" value="Chromosome 3"/>
</dbReference>
<protein>
    <recommendedName>
        <fullName evidence="3">MATH domain-containing protein</fullName>
    </recommendedName>
</protein>
<keyword evidence="1 2" id="KW-0175">Coiled coil</keyword>
<evidence type="ECO:0000259" key="3">
    <source>
        <dbReference type="PROSITE" id="PS50144"/>
    </source>
</evidence>
<dbReference type="AlphaFoldDB" id="A0A9D5B0D8"/>
<evidence type="ECO:0000313" key="4">
    <source>
        <dbReference type="EMBL" id="KAI5425169.1"/>
    </source>
</evidence>
<comment type="caution">
    <text evidence="4">The sequence shown here is derived from an EMBL/GenBank/DDBJ whole genome shotgun (WGS) entry which is preliminary data.</text>
</comment>
<dbReference type="Gramene" id="Psat03G0110400-T1">
    <property type="protein sequence ID" value="KAI5425169.1"/>
    <property type="gene ID" value="KIW84_031104"/>
</dbReference>
<proteinExistence type="predicted"/>
<evidence type="ECO:0000256" key="2">
    <source>
        <dbReference type="SAM" id="Coils"/>
    </source>
</evidence>
<dbReference type="InterPro" id="IPR008974">
    <property type="entry name" value="TRAF-like"/>
</dbReference>
<dbReference type="InterPro" id="IPR002083">
    <property type="entry name" value="MATH/TRAF_dom"/>
</dbReference>
<dbReference type="CDD" id="cd00121">
    <property type="entry name" value="MATH"/>
    <property type="match status" value="1"/>
</dbReference>
<accession>A0A9D5B0D8</accession>
<gene>
    <name evidence="4" type="ORF">KIW84_031104</name>
</gene>
<reference evidence="4 5" key="1">
    <citation type="journal article" date="2022" name="Nat. Genet.">
        <title>Improved pea reference genome and pan-genome highlight genomic features and evolutionary characteristics.</title>
        <authorList>
            <person name="Yang T."/>
            <person name="Liu R."/>
            <person name="Luo Y."/>
            <person name="Hu S."/>
            <person name="Wang D."/>
            <person name="Wang C."/>
            <person name="Pandey M.K."/>
            <person name="Ge S."/>
            <person name="Xu Q."/>
            <person name="Li N."/>
            <person name="Li G."/>
            <person name="Huang Y."/>
            <person name="Saxena R.K."/>
            <person name="Ji Y."/>
            <person name="Li M."/>
            <person name="Yan X."/>
            <person name="He Y."/>
            <person name="Liu Y."/>
            <person name="Wang X."/>
            <person name="Xiang C."/>
            <person name="Varshney R.K."/>
            <person name="Ding H."/>
            <person name="Gao S."/>
            <person name="Zong X."/>
        </authorList>
    </citation>
    <scope>NUCLEOTIDE SEQUENCE [LARGE SCALE GENOMIC DNA]</scope>
    <source>
        <strain evidence="4 5">cv. Zhongwan 6</strain>
    </source>
</reference>
<dbReference type="InterPro" id="IPR050804">
    <property type="entry name" value="MCC"/>
</dbReference>
<evidence type="ECO:0000313" key="5">
    <source>
        <dbReference type="Proteomes" id="UP001058974"/>
    </source>
</evidence>
<evidence type="ECO:0000256" key="1">
    <source>
        <dbReference type="ARBA" id="ARBA00023054"/>
    </source>
</evidence>
<dbReference type="Gene3D" id="2.60.210.10">
    <property type="entry name" value="Apoptosis, Tumor Necrosis Factor Receptor Associated Protein 2, Chain A"/>
    <property type="match status" value="1"/>
</dbReference>
<organism evidence="4 5">
    <name type="scientific">Pisum sativum</name>
    <name type="common">Garden pea</name>
    <name type="synonym">Lathyrus oleraceus</name>
    <dbReference type="NCBI Taxonomy" id="3888"/>
    <lineage>
        <taxon>Eukaryota</taxon>
        <taxon>Viridiplantae</taxon>
        <taxon>Streptophyta</taxon>
        <taxon>Embryophyta</taxon>
        <taxon>Tracheophyta</taxon>
        <taxon>Spermatophyta</taxon>
        <taxon>Magnoliopsida</taxon>
        <taxon>eudicotyledons</taxon>
        <taxon>Gunneridae</taxon>
        <taxon>Pentapetalae</taxon>
        <taxon>rosids</taxon>
        <taxon>fabids</taxon>
        <taxon>Fabales</taxon>
        <taxon>Fabaceae</taxon>
        <taxon>Papilionoideae</taxon>
        <taxon>50 kb inversion clade</taxon>
        <taxon>NPAAA clade</taxon>
        <taxon>Hologalegina</taxon>
        <taxon>IRL clade</taxon>
        <taxon>Fabeae</taxon>
        <taxon>Lathyrus</taxon>
    </lineage>
</organism>
<feature type="coiled-coil region" evidence="2">
    <location>
        <begin position="206"/>
        <end position="250"/>
    </location>
</feature>
<dbReference type="Pfam" id="PF22486">
    <property type="entry name" value="MATH_2"/>
    <property type="match status" value="1"/>
</dbReference>
<dbReference type="SMART" id="SM00061">
    <property type="entry name" value="MATH"/>
    <property type="match status" value="1"/>
</dbReference>